<reference evidence="1 2" key="1">
    <citation type="submission" date="2023-06" db="EMBL/GenBank/DDBJ databases">
        <title>Identification and characterization of antibiotic-resistant Gram-negative bacteria.</title>
        <authorList>
            <person name="Cho G.-S."/>
            <person name="Lee J."/>
            <person name="Tai E."/>
            <person name="Jeong S."/>
            <person name="Kim I."/>
            <person name="Kim B.-E."/>
            <person name="Jeong M.-I."/>
            <person name="Oh K.-K."/>
            <person name="Franz C.M.A.P."/>
        </authorList>
    </citation>
    <scope>NUCLEOTIDE SEQUENCE [LARGE SCALE GENOMIC DNA]</scope>
    <source>
        <strain evidence="1 2">V106_12</strain>
    </source>
</reference>
<dbReference type="EMBL" id="JASSOM010000059">
    <property type="protein sequence ID" value="MDK9364507.1"/>
    <property type="molecule type" value="Genomic_DNA"/>
</dbReference>
<gene>
    <name evidence="1" type="ORF">QQF32_15015</name>
</gene>
<name>A0AAP4FWQ4_9ENTR</name>
<organism evidence="1 2">
    <name type="scientific">Lelliottia wanjuensis</name>
    <dbReference type="NCBI Taxonomy" id="3050585"/>
    <lineage>
        <taxon>Bacteria</taxon>
        <taxon>Pseudomonadati</taxon>
        <taxon>Pseudomonadota</taxon>
        <taxon>Gammaproteobacteria</taxon>
        <taxon>Enterobacterales</taxon>
        <taxon>Enterobacteriaceae</taxon>
        <taxon>Lelliottia</taxon>
    </lineage>
</organism>
<dbReference type="AlphaFoldDB" id="A0AAP4FWQ4"/>
<sequence>MYQKVTKYIRKLTKPNVIVGFTNCLTRYERPMKRKLRQRNQSWISRQLRCAQKEGMPLSFFINFPSIRAVSCNGERLKRRGRLNPDWDRALFHPGWGEVPMVGPKGTIYWFVGFDKEQLPVELEPFWKEA</sequence>
<comment type="caution">
    <text evidence="1">The sequence shown here is derived from an EMBL/GenBank/DDBJ whole genome shotgun (WGS) entry which is preliminary data.</text>
</comment>
<accession>A0AAP4FWQ4</accession>
<evidence type="ECO:0000313" key="2">
    <source>
        <dbReference type="Proteomes" id="UP001223214"/>
    </source>
</evidence>
<protein>
    <submittedName>
        <fullName evidence="1">Uncharacterized protein</fullName>
    </submittedName>
</protein>
<keyword evidence="2" id="KW-1185">Reference proteome</keyword>
<proteinExistence type="predicted"/>
<dbReference type="RefSeq" id="WP_285144604.1">
    <property type="nucleotide sequence ID" value="NZ_JASSOL010000042.1"/>
</dbReference>
<dbReference type="Proteomes" id="UP001223214">
    <property type="component" value="Unassembled WGS sequence"/>
</dbReference>
<evidence type="ECO:0000313" key="1">
    <source>
        <dbReference type="EMBL" id="MDK9364507.1"/>
    </source>
</evidence>